<name>A0A448WJW6_9PLAT</name>
<dbReference type="EMBL" id="CAAALY010017496">
    <property type="protein sequence ID" value="VEL13344.1"/>
    <property type="molecule type" value="Genomic_DNA"/>
</dbReference>
<proteinExistence type="predicted"/>
<evidence type="ECO:0000313" key="3">
    <source>
        <dbReference type="Proteomes" id="UP000784294"/>
    </source>
</evidence>
<comment type="caution">
    <text evidence="2">The sequence shown here is derived from an EMBL/GenBank/DDBJ whole genome shotgun (WGS) entry which is preliminary data.</text>
</comment>
<sequence length="412" mass="46628">MSPPSAMTSQPHALTFQPNTSGVLGVSTASGPSNSLIVQVPSSHTSHQPTGSDTTSVQQNQQQQQLQMHLQAAVQHLVQHQQQQQHRQTSVVDQLNQTSLHSSHLQQQQQSLQQQQFLIQPQVHEAHHLQALTPSIVPGQHVHLNSSTGMLVGGIVCSANSTTVTASVSEAVAAGEVGRVSGDSYLQTTEPSHMAHSLQATDHQLQQQQITAVQIHHPGPHQHQFSQQHQSHQLPHQQQQQFLQLQQQQQQSQLLQQSVATTDSRNAQIAFTDLASILNHQQQQLQLQQFQQQQHQSHIQIQKHHSDQQQLFQQQQQQQLDIQAQQLPAQTEAQKIQLHAQTQYQQPHQSQQQRYVGFNALPQFNQQLYHQSTLQQRPPQQQPQPQLRPQLRQYYVSILIYIYNQNEIKGIK</sequence>
<gene>
    <name evidence="2" type="ORF">PXEA_LOCUS6784</name>
</gene>
<protein>
    <submittedName>
        <fullName evidence="2">Uncharacterized protein</fullName>
    </submittedName>
</protein>
<organism evidence="2 3">
    <name type="scientific">Protopolystoma xenopodis</name>
    <dbReference type="NCBI Taxonomy" id="117903"/>
    <lineage>
        <taxon>Eukaryota</taxon>
        <taxon>Metazoa</taxon>
        <taxon>Spiralia</taxon>
        <taxon>Lophotrochozoa</taxon>
        <taxon>Platyhelminthes</taxon>
        <taxon>Monogenea</taxon>
        <taxon>Polyopisthocotylea</taxon>
        <taxon>Polystomatidea</taxon>
        <taxon>Polystomatidae</taxon>
        <taxon>Protopolystoma</taxon>
    </lineage>
</organism>
<dbReference type="Proteomes" id="UP000784294">
    <property type="component" value="Unassembled WGS sequence"/>
</dbReference>
<accession>A0A448WJW6</accession>
<keyword evidence="3" id="KW-1185">Reference proteome</keyword>
<feature type="region of interest" description="Disordered" evidence="1">
    <location>
        <begin position="34"/>
        <end position="64"/>
    </location>
</feature>
<reference evidence="2" key="1">
    <citation type="submission" date="2018-11" db="EMBL/GenBank/DDBJ databases">
        <authorList>
            <consortium name="Pathogen Informatics"/>
        </authorList>
    </citation>
    <scope>NUCLEOTIDE SEQUENCE</scope>
</reference>
<feature type="region of interest" description="Disordered" evidence="1">
    <location>
        <begin position="219"/>
        <end position="242"/>
    </location>
</feature>
<feature type="compositionally biased region" description="Low complexity" evidence="1">
    <location>
        <begin position="221"/>
        <end position="242"/>
    </location>
</feature>
<evidence type="ECO:0000313" key="2">
    <source>
        <dbReference type="EMBL" id="VEL13344.1"/>
    </source>
</evidence>
<feature type="compositionally biased region" description="Polar residues" evidence="1">
    <location>
        <begin position="34"/>
        <end position="56"/>
    </location>
</feature>
<evidence type="ECO:0000256" key="1">
    <source>
        <dbReference type="SAM" id="MobiDB-lite"/>
    </source>
</evidence>
<dbReference type="AlphaFoldDB" id="A0A448WJW6"/>